<dbReference type="Proteomes" id="UP000285636">
    <property type="component" value="Unassembled WGS sequence"/>
</dbReference>
<feature type="region of interest" description="Disordered" evidence="2">
    <location>
        <begin position="1"/>
        <end position="20"/>
    </location>
</feature>
<dbReference type="EMBL" id="MOBK01000006">
    <property type="protein sequence ID" value="RON20535.1"/>
    <property type="molecule type" value="Genomic_DNA"/>
</dbReference>
<keyword evidence="3" id="KW-0812">Transmembrane</keyword>
<accession>A0A423I523</accession>
<keyword evidence="3" id="KW-1133">Transmembrane helix</keyword>
<keyword evidence="1" id="KW-0175">Coiled coil</keyword>
<evidence type="ECO:0000256" key="3">
    <source>
        <dbReference type="SAM" id="Phobius"/>
    </source>
</evidence>
<protein>
    <submittedName>
        <fullName evidence="4">Uncharacterized protein</fullName>
    </submittedName>
</protein>
<evidence type="ECO:0000313" key="5">
    <source>
        <dbReference type="Proteomes" id="UP000285636"/>
    </source>
</evidence>
<evidence type="ECO:0000313" key="4">
    <source>
        <dbReference type="EMBL" id="RON20535.1"/>
    </source>
</evidence>
<reference evidence="4 5" key="1">
    <citation type="submission" date="2016-10" db="EMBL/GenBank/DDBJ databases">
        <title>Comparative genome analysis of multiple Pseudomonas spp. focuses on biocontrol and plant growth promoting traits.</title>
        <authorList>
            <person name="Tao X.-Y."/>
            <person name="Taylor C.G."/>
        </authorList>
    </citation>
    <scope>NUCLEOTIDE SEQUENCE [LARGE SCALE GENOMIC DNA]</scope>
    <source>
        <strain evidence="4 5">38D7</strain>
    </source>
</reference>
<sequence length="263" mass="30036">MTDTQTSPDTTAEKDAPPAVELPWADVHVEHHKMLRLAPLKTDRNTGGRPLRFVEFGYAERNSKEQSLMRMSITLPGQRVRKEQNHLDVWVDHTTKRVHFGPDSGLQIEPMNRGIGRFMAAQGITWAKKRWSGYTVDGMDLNNKDALNEDTRLRRDHFLKAHGFEVVYADAQHLKGSVKDVQVGDLSGEWNTEKLQLVEILEAAQMLQQAEQNLAEQEVKLKKHEEKVSKYKREDAGLRFTITCLVAFAVFQAGLLIWIATHR</sequence>
<evidence type="ECO:0000256" key="2">
    <source>
        <dbReference type="SAM" id="MobiDB-lite"/>
    </source>
</evidence>
<feature type="compositionally biased region" description="Polar residues" evidence="2">
    <location>
        <begin position="1"/>
        <end position="10"/>
    </location>
</feature>
<evidence type="ECO:0000256" key="1">
    <source>
        <dbReference type="SAM" id="Coils"/>
    </source>
</evidence>
<gene>
    <name evidence="4" type="ORF">BK660_15885</name>
</gene>
<keyword evidence="3" id="KW-0472">Membrane</keyword>
<dbReference type="AlphaFoldDB" id="A0A423I523"/>
<dbReference type="RefSeq" id="WP_123434162.1">
    <property type="nucleotide sequence ID" value="NZ_MOBK01000006.1"/>
</dbReference>
<feature type="transmembrane region" description="Helical" evidence="3">
    <location>
        <begin position="237"/>
        <end position="260"/>
    </location>
</feature>
<proteinExistence type="predicted"/>
<feature type="coiled-coil region" evidence="1">
    <location>
        <begin position="200"/>
        <end position="234"/>
    </location>
</feature>
<organism evidence="4 5">
    <name type="scientific">Pseudomonas brassicacearum</name>
    <dbReference type="NCBI Taxonomy" id="930166"/>
    <lineage>
        <taxon>Bacteria</taxon>
        <taxon>Pseudomonadati</taxon>
        <taxon>Pseudomonadota</taxon>
        <taxon>Gammaproteobacteria</taxon>
        <taxon>Pseudomonadales</taxon>
        <taxon>Pseudomonadaceae</taxon>
        <taxon>Pseudomonas</taxon>
    </lineage>
</organism>
<name>A0A423I523_9PSED</name>
<comment type="caution">
    <text evidence="4">The sequence shown here is derived from an EMBL/GenBank/DDBJ whole genome shotgun (WGS) entry which is preliminary data.</text>
</comment>